<accession>A0A0B7B3S9</accession>
<evidence type="ECO:0000313" key="4">
    <source>
        <dbReference type="EMBL" id="CEK87713.1"/>
    </source>
</evidence>
<organism evidence="4">
    <name type="scientific">Arion vulgaris</name>
    <dbReference type="NCBI Taxonomy" id="1028688"/>
    <lineage>
        <taxon>Eukaryota</taxon>
        <taxon>Metazoa</taxon>
        <taxon>Spiralia</taxon>
        <taxon>Lophotrochozoa</taxon>
        <taxon>Mollusca</taxon>
        <taxon>Gastropoda</taxon>
        <taxon>Heterobranchia</taxon>
        <taxon>Euthyneura</taxon>
        <taxon>Panpulmonata</taxon>
        <taxon>Eupulmonata</taxon>
        <taxon>Stylommatophora</taxon>
        <taxon>Helicina</taxon>
        <taxon>Arionoidea</taxon>
        <taxon>Arionidae</taxon>
        <taxon>Arion</taxon>
    </lineage>
</organism>
<name>A0A0B7B3S9_9EUPU</name>
<evidence type="ECO:0000313" key="1">
    <source>
        <dbReference type="EMBL" id="CEK87707.1"/>
    </source>
</evidence>
<reference evidence="4" key="1">
    <citation type="submission" date="2014-12" db="EMBL/GenBank/DDBJ databases">
        <title>Insight into the proteome of Arion vulgaris.</title>
        <authorList>
            <person name="Aradska J."/>
            <person name="Bulat T."/>
            <person name="Smidak R."/>
            <person name="Sarate P."/>
            <person name="Gangsoo J."/>
            <person name="Sialana F."/>
            <person name="Bilban M."/>
            <person name="Lubec G."/>
        </authorList>
    </citation>
    <scope>NUCLEOTIDE SEQUENCE</scope>
    <source>
        <tissue evidence="4">Skin</tissue>
    </source>
</reference>
<evidence type="ECO:0000313" key="2">
    <source>
        <dbReference type="EMBL" id="CEK87709.1"/>
    </source>
</evidence>
<dbReference type="EMBL" id="HACG01040847">
    <property type="protein sequence ID" value="CEK87712.1"/>
    <property type="molecule type" value="Transcribed_RNA"/>
</dbReference>
<dbReference type="EMBL" id="HACG01040842">
    <property type="protein sequence ID" value="CEK87707.1"/>
    <property type="molecule type" value="Transcribed_RNA"/>
</dbReference>
<gene>
    <name evidence="4" type="primary">ORF160992</name>
    <name evidence="1" type="synonym">ORF160947</name>
    <name evidence="2" type="synonym">ORF160960</name>
    <name evidence="3" type="synonym">ORF160989</name>
</gene>
<protein>
    <submittedName>
        <fullName evidence="4">Uncharacterized protein</fullName>
    </submittedName>
</protein>
<dbReference type="AlphaFoldDB" id="A0A0B7B3S9"/>
<dbReference type="EMBL" id="HACG01040844">
    <property type="protein sequence ID" value="CEK87709.1"/>
    <property type="molecule type" value="Transcribed_RNA"/>
</dbReference>
<dbReference type="EMBL" id="HACG01040848">
    <property type="protein sequence ID" value="CEK87713.1"/>
    <property type="molecule type" value="Transcribed_RNA"/>
</dbReference>
<sequence>MVTNDMSSRRTLVSYDFSLECQIIVSVCDVQVHGSHYYSAHTFEDIVKDIGAPKDISRMQ</sequence>
<proteinExistence type="predicted"/>
<evidence type="ECO:0000313" key="3">
    <source>
        <dbReference type="EMBL" id="CEK87712.1"/>
    </source>
</evidence>